<gene>
    <name evidence="9" type="primary">LOC111132416</name>
</gene>
<dbReference type="Pfam" id="PF25238">
    <property type="entry name" value="OGFOD2-like"/>
    <property type="match status" value="1"/>
</dbReference>
<proteinExistence type="predicted"/>
<evidence type="ECO:0000256" key="5">
    <source>
        <dbReference type="ARBA" id="ARBA00023002"/>
    </source>
</evidence>
<protein>
    <submittedName>
        <fullName evidence="9">2-oxoglutarate and iron-dependent oxygenase domain-containing protein 2-like</fullName>
    </submittedName>
</protein>
<feature type="domain" description="Fe2OG dioxygenase" evidence="7">
    <location>
        <begin position="207"/>
        <end position="304"/>
    </location>
</feature>
<name>A0A8B8E8X4_CRAVI</name>
<dbReference type="GO" id="GO:0016705">
    <property type="term" value="F:oxidoreductase activity, acting on paired donors, with incorporation or reduction of molecular oxygen"/>
    <property type="evidence" value="ECO:0007669"/>
    <property type="project" value="InterPro"/>
</dbReference>
<dbReference type="PANTHER" id="PTHR24014">
    <property type="entry name" value="2-OXOGLUTARATE AND IRON-DEPENDENT OXYGENASE DOMAIN-CONTAINING PROTEIN 2"/>
    <property type="match status" value="1"/>
</dbReference>
<evidence type="ECO:0000313" key="9">
    <source>
        <dbReference type="RefSeq" id="XP_022335926.1"/>
    </source>
</evidence>
<dbReference type="GeneID" id="111132416"/>
<dbReference type="GO" id="GO:0005506">
    <property type="term" value="F:iron ion binding"/>
    <property type="evidence" value="ECO:0007669"/>
    <property type="project" value="InterPro"/>
</dbReference>
<comment type="cofactor">
    <cofactor evidence="1">
        <name>L-ascorbate</name>
        <dbReference type="ChEBI" id="CHEBI:38290"/>
    </cofactor>
</comment>
<evidence type="ECO:0000259" key="7">
    <source>
        <dbReference type="PROSITE" id="PS51471"/>
    </source>
</evidence>
<dbReference type="AlphaFoldDB" id="A0A8B8E8X4"/>
<keyword evidence="4" id="KW-0223">Dioxygenase</keyword>
<keyword evidence="6" id="KW-0408">Iron</keyword>
<reference evidence="9" key="1">
    <citation type="submission" date="2025-08" db="UniProtKB">
        <authorList>
            <consortium name="RefSeq"/>
        </authorList>
    </citation>
    <scope>IDENTIFICATION</scope>
    <source>
        <tissue evidence="9">Whole sample</tissue>
    </source>
</reference>
<sequence>MTYYVCKCFFTNNIFLKKYNMHVTYYDDEQFKRDFLQLLNKHGCDTEEKVQEACDEILCEVSRRRRLGEESLRRKEMIAAQYTPRHPSIYHLKDEYLSPEFLDLVQFCKTNTSSSQEDIIGKIKVCKADRVYTFPIFTEDFCRLFVEELSHFEDCDCPKGRPNTMNKYGVLLNELGFDENFLTPLREHYISAITSILYPDWGGASLDSHKAFVVKYKLGEDTDLNYHYDNAEITLNVSLGKTFTGGELYFGDMIEPQKVTNKNTNFSEISHVPTVALLHRGQHRHGAWPISSGERYNLIIWMRSSAVRNVCCPMCHNEPDLVPTVGFGDGFTKQTETVDVCAV</sequence>
<dbReference type="GO" id="GO:0051213">
    <property type="term" value="F:dioxygenase activity"/>
    <property type="evidence" value="ECO:0007669"/>
    <property type="project" value="UniProtKB-KW"/>
</dbReference>
<accession>A0A8B8E8X4</accession>
<evidence type="ECO:0000256" key="3">
    <source>
        <dbReference type="ARBA" id="ARBA00022896"/>
    </source>
</evidence>
<evidence type="ECO:0000256" key="6">
    <source>
        <dbReference type="ARBA" id="ARBA00023004"/>
    </source>
</evidence>
<keyword evidence="5" id="KW-0560">Oxidoreductase</keyword>
<evidence type="ECO:0000313" key="8">
    <source>
        <dbReference type="Proteomes" id="UP000694844"/>
    </source>
</evidence>
<dbReference type="Gene3D" id="2.60.120.620">
    <property type="entry name" value="q2cbj1_9rhob like domain"/>
    <property type="match status" value="1"/>
</dbReference>
<dbReference type="RefSeq" id="XP_022335926.1">
    <property type="nucleotide sequence ID" value="XM_022480218.1"/>
</dbReference>
<dbReference type="PANTHER" id="PTHR24014:SF4">
    <property type="entry name" value="2-OXOGLUTARATE AND IRON-DEPENDENT OXYGENASE DOMAIN-CONTAINING PROTEIN 2"/>
    <property type="match status" value="1"/>
</dbReference>
<dbReference type="InterPro" id="IPR006620">
    <property type="entry name" value="Pro_4_hyd_alph"/>
</dbReference>
<dbReference type="Proteomes" id="UP000694844">
    <property type="component" value="Chromosome 5"/>
</dbReference>
<keyword evidence="2" id="KW-0479">Metal-binding</keyword>
<dbReference type="OrthoDB" id="1736837at2759"/>
<evidence type="ECO:0000256" key="2">
    <source>
        <dbReference type="ARBA" id="ARBA00022723"/>
    </source>
</evidence>
<evidence type="ECO:0000256" key="1">
    <source>
        <dbReference type="ARBA" id="ARBA00001961"/>
    </source>
</evidence>
<dbReference type="PROSITE" id="PS51471">
    <property type="entry name" value="FE2OG_OXY"/>
    <property type="match status" value="1"/>
</dbReference>
<evidence type="ECO:0000256" key="4">
    <source>
        <dbReference type="ARBA" id="ARBA00022964"/>
    </source>
</evidence>
<keyword evidence="3" id="KW-0847">Vitamin C</keyword>
<keyword evidence="8" id="KW-1185">Reference proteome</keyword>
<dbReference type="InterPro" id="IPR005123">
    <property type="entry name" value="Oxoglu/Fe-dep_dioxygenase_dom"/>
</dbReference>
<dbReference type="SMART" id="SM00702">
    <property type="entry name" value="P4Hc"/>
    <property type="match status" value="1"/>
</dbReference>
<dbReference type="KEGG" id="cvn:111132416"/>
<dbReference type="GO" id="GO:0031418">
    <property type="term" value="F:L-ascorbic acid binding"/>
    <property type="evidence" value="ECO:0007669"/>
    <property type="project" value="UniProtKB-KW"/>
</dbReference>
<organism evidence="8 9">
    <name type="scientific">Crassostrea virginica</name>
    <name type="common">Eastern oyster</name>
    <dbReference type="NCBI Taxonomy" id="6565"/>
    <lineage>
        <taxon>Eukaryota</taxon>
        <taxon>Metazoa</taxon>
        <taxon>Spiralia</taxon>
        <taxon>Lophotrochozoa</taxon>
        <taxon>Mollusca</taxon>
        <taxon>Bivalvia</taxon>
        <taxon>Autobranchia</taxon>
        <taxon>Pteriomorphia</taxon>
        <taxon>Ostreida</taxon>
        <taxon>Ostreoidea</taxon>
        <taxon>Ostreidae</taxon>
        <taxon>Crassostrea</taxon>
    </lineage>
</organism>